<dbReference type="Gene3D" id="3.40.50.300">
    <property type="entry name" value="P-loop containing nucleotide triphosphate hydrolases"/>
    <property type="match status" value="1"/>
</dbReference>
<dbReference type="GO" id="GO:0050832">
    <property type="term" value="P:defense response to fungus"/>
    <property type="evidence" value="ECO:0007669"/>
    <property type="project" value="UniProtKB-ARBA"/>
</dbReference>
<evidence type="ECO:0000256" key="13">
    <source>
        <dbReference type="SAM" id="MobiDB-lite"/>
    </source>
</evidence>
<dbReference type="PANTHER" id="PTHR11017">
    <property type="entry name" value="LEUCINE-RICH REPEAT-CONTAINING PROTEIN"/>
    <property type="match status" value="1"/>
</dbReference>
<evidence type="ECO:0000256" key="6">
    <source>
        <dbReference type="ARBA" id="ARBA00022737"/>
    </source>
</evidence>
<keyword evidence="8" id="KW-0611">Plant defense</keyword>
<protein>
    <recommendedName>
        <fullName evidence="3">ADP-ribosyl cyclase/cyclic ADP-ribose hydrolase</fullName>
        <ecNumber evidence="3">3.2.2.6</ecNumber>
    </recommendedName>
</protein>
<keyword evidence="4" id="KW-0963">Cytoplasm</keyword>
<dbReference type="SUPFAM" id="SSF52540">
    <property type="entry name" value="P-loop containing nucleoside triphosphate hydrolases"/>
    <property type="match status" value="1"/>
</dbReference>
<dbReference type="Pfam" id="PF01582">
    <property type="entry name" value="TIR"/>
    <property type="match status" value="1"/>
</dbReference>
<evidence type="ECO:0000256" key="10">
    <source>
        <dbReference type="ARBA" id="ARBA00023242"/>
    </source>
</evidence>
<evidence type="ECO:0000256" key="2">
    <source>
        <dbReference type="ARBA" id="ARBA00004496"/>
    </source>
</evidence>
<evidence type="ECO:0000256" key="1">
    <source>
        <dbReference type="ARBA" id="ARBA00004123"/>
    </source>
</evidence>
<dbReference type="GO" id="GO:0005737">
    <property type="term" value="C:cytoplasm"/>
    <property type="evidence" value="ECO:0007669"/>
    <property type="project" value="UniProtKB-SubCell"/>
</dbReference>
<dbReference type="GO" id="GO:0007165">
    <property type="term" value="P:signal transduction"/>
    <property type="evidence" value="ECO:0007669"/>
    <property type="project" value="InterPro"/>
</dbReference>
<comment type="similarity">
    <text evidence="12">Belongs to the disease resistance TIR-NB-LRR family.</text>
</comment>
<proteinExistence type="inferred from homology"/>
<keyword evidence="10" id="KW-0539">Nucleus</keyword>
<dbReference type="Pfam" id="PF23286">
    <property type="entry name" value="LRR_13"/>
    <property type="match status" value="1"/>
</dbReference>
<dbReference type="PRINTS" id="PR00364">
    <property type="entry name" value="DISEASERSIST"/>
</dbReference>
<dbReference type="FunFam" id="3.40.50.10140:FF:000007">
    <property type="entry name" value="Disease resistance protein (TIR-NBS-LRR class)"/>
    <property type="match status" value="1"/>
</dbReference>
<dbReference type="EMBL" id="JARBHA010000018">
    <property type="protein sequence ID" value="KAJ9676330.1"/>
    <property type="molecule type" value="Genomic_DNA"/>
</dbReference>
<dbReference type="CDD" id="cd00009">
    <property type="entry name" value="AAA"/>
    <property type="match status" value="1"/>
</dbReference>
<feature type="region of interest" description="Disordered" evidence="13">
    <location>
        <begin position="1327"/>
        <end position="1350"/>
    </location>
</feature>
<dbReference type="InterPro" id="IPR058546">
    <property type="entry name" value="RPS4B/Roq1-like_LRR"/>
</dbReference>
<dbReference type="PANTHER" id="PTHR11017:SF570">
    <property type="entry name" value="DISEASE RESISTANCE PROTEIN (TIR-NBS CLASS)-RELATED"/>
    <property type="match status" value="1"/>
</dbReference>
<dbReference type="Gene3D" id="3.80.10.10">
    <property type="entry name" value="Ribonuclease Inhibitor"/>
    <property type="match status" value="3"/>
</dbReference>
<evidence type="ECO:0000256" key="9">
    <source>
        <dbReference type="ARBA" id="ARBA00023027"/>
    </source>
</evidence>
<reference evidence="15 16" key="1">
    <citation type="journal article" date="2023" name="BMC Biotechnol.">
        <title>Vitis rotundifolia cv Carlos genome sequencing.</title>
        <authorList>
            <person name="Huff M."/>
            <person name="Hulse-Kemp A."/>
            <person name="Scheffler B."/>
            <person name="Youngblood R."/>
            <person name="Simpson S."/>
            <person name="Babiker E."/>
            <person name="Staton M."/>
        </authorList>
    </citation>
    <scope>NUCLEOTIDE SEQUENCE [LARGE SCALE GENOMIC DNA]</scope>
    <source>
        <tissue evidence="15">Leaf</tissue>
    </source>
</reference>
<dbReference type="GO" id="GO:0061809">
    <property type="term" value="F:NAD+ nucleosidase activity, cyclic ADP-ribose generating"/>
    <property type="evidence" value="ECO:0007669"/>
    <property type="project" value="UniProtKB-EC"/>
</dbReference>
<evidence type="ECO:0000256" key="3">
    <source>
        <dbReference type="ARBA" id="ARBA00011982"/>
    </source>
</evidence>
<dbReference type="Gene3D" id="1.10.8.430">
    <property type="entry name" value="Helical domain of apoptotic protease-activating factors"/>
    <property type="match status" value="1"/>
</dbReference>
<accession>A0AA39DAI9</accession>
<evidence type="ECO:0000256" key="11">
    <source>
        <dbReference type="ARBA" id="ARBA00047304"/>
    </source>
</evidence>
<evidence type="ECO:0000256" key="12">
    <source>
        <dbReference type="ARBA" id="ARBA00061488"/>
    </source>
</evidence>
<dbReference type="InterPro" id="IPR035897">
    <property type="entry name" value="Toll_tir_struct_dom_sf"/>
</dbReference>
<comment type="subcellular location">
    <subcellularLocation>
        <location evidence="2">Cytoplasm</location>
    </subcellularLocation>
    <subcellularLocation>
        <location evidence="1">Nucleus</location>
    </subcellularLocation>
</comment>
<dbReference type="SUPFAM" id="SSF52200">
    <property type="entry name" value="Toll/Interleukin receptor TIR domain"/>
    <property type="match status" value="1"/>
</dbReference>
<evidence type="ECO:0000313" key="15">
    <source>
        <dbReference type="EMBL" id="KAJ9676330.1"/>
    </source>
</evidence>
<dbReference type="EC" id="3.2.2.6" evidence="3"/>
<comment type="caution">
    <text evidence="15">The sequence shown here is derived from an EMBL/GenBank/DDBJ whole genome shotgun (WGS) entry which is preliminary data.</text>
</comment>
<dbReference type="InterPro" id="IPR002182">
    <property type="entry name" value="NB-ARC"/>
</dbReference>
<organism evidence="15 16">
    <name type="scientific">Vitis rotundifolia</name>
    <name type="common">Muscadine grape</name>
    <dbReference type="NCBI Taxonomy" id="103349"/>
    <lineage>
        <taxon>Eukaryota</taxon>
        <taxon>Viridiplantae</taxon>
        <taxon>Streptophyta</taxon>
        <taxon>Embryophyta</taxon>
        <taxon>Tracheophyta</taxon>
        <taxon>Spermatophyta</taxon>
        <taxon>Magnoliopsida</taxon>
        <taxon>eudicotyledons</taxon>
        <taxon>Gunneridae</taxon>
        <taxon>Pentapetalae</taxon>
        <taxon>rosids</taxon>
        <taxon>Vitales</taxon>
        <taxon>Vitaceae</taxon>
        <taxon>Viteae</taxon>
        <taxon>Vitis</taxon>
    </lineage>
</organism>
<dbReference type="InterPro" id="IPR055414">
    <property type="entry name" value="LRR_R13L4/SHOC2-like"/>
</dbReference>
<dbReference type="Gene3D" id="3.40.50.10140">
    <property type="entry name" value="Toll/interleukin-1 receptor homology (TIR) domain"/>
    <property type="match status" value="1"/>
</dbReference>
<dbReference type="InterPro" id="IPR058192">
    <property type="entry name" value="WHD_ROQ1-like"/>
</dbReference>
<dbReference type="SUPFAM" id="SSF52058">
    <property type="entry name" value="L domain-like"/>
    <property type="match status" value="2"/>
</dbReference>
<dbReference type="PROSITE" id="PS51450">
    <property type="entry name" value="LRR"/>
    <property type="match status" value="1"/>
</dbReference>
<dbReference type="InterPro" id="IPR042197">
    <property type="entry name" value="Apaf_helical"/>
</dbReference>
<keyword evidence="7" id="KW-0378">Hydrolase</keyword>
<evidence type="ECO:0000256" key="7">
    <source>
        <dbReference type="ARBA" id="ARBA00022801"/>
    </source>
</evidence>
<keyword evidence="9" id="KW-0520">NAD</keyword>
<evidence type="ECO:0000256" key="4">
    <source>
        <dbReference type="ARBA" id="ARBA00022490"/>
    </source>
</evidence>
<sequence length="1350" mass="153841">MASSSTQKPSSSSAPTSKCNFDVFLSFRGEDTRYSFTDHLFVNLERMGINTFRDNKLERGGEIAQELLRTIEGSRFSIIVFSERYADSKWCLDELTKIMECKKEMDHVVLPVFYHVDPSDVRKQTGSFGKAFAKHGTTVDEEKVKRWRAAMTEASSLSGWHVIKDHEYESKHIDEILEVIHKRLGPKHLHVDGDIVGMDSRLEELKSLINSQLHDILLVGIYGTGGIGKTTIAKFVYNEIQCEFNGASFLENVKESFKKGCQLQLQQQLLHGIMGQKIELSNINDGINIIKNGLGSKKILIVIDDVDNLEQLRSLLGSRNWFGAGTTIIVTTRDQQLLRCYGADVTYEVKKLDDAEAIQLFNKHAFKQNALKEDYVKLSKCMVDYAQGLPLALKVLGSSLHGMTIDEWKSASDKLKNNPKKEINDVLRISYDMLDGSEKKVFLDIACFFEGEDKAFVSKILDGCDLYATCNIRVLFDKCLITISDNMIQMHNLIRQMGWAIVREEYPEDPSKWSRLWNSKDIYDAFSGRKGMKNIETISLDLSKFKKMQSTPEVFAKMKRVFSKMKKLRLLKVYYSDRYSLLRKKNKMCLPKDFEFPSNLRYLHWEGLKSLPSNFHGENLIAINLKSSNIKELWEGDKCLAELKFLDMSDSQQLMKIPKFSSMPKLETLNLKGCTSFCNLHLSVGTFHEMKFLRKLNFSGARIKELPSNIGYLESLEFLDISYCLNFEKFPEIQGNMKCLKTLNLGNTAIKELPGSIGCLEALQALDLKNTAIKELPDGIGCLEALQTLDLCNTAIKELPDSIGYLEALQVLYLKNTAIKELPDIIGCLEALQILYLDNTAIKELPDSIGCLEALQILHLDNTAIKELPDSIGCLEALQTLSVYGCSNLEKFPEIQRNMRNLRNLFVGRTAIKELPCSIGHLMGLENLDLENCKNLSGLPSSIYGLKYLWGLSLNGCSNVETFSEIMVDMEHLQYLYLSGMVITKLPSSIECLKNLSFLELTNCENLVTLPNSIGNLTCLRYLYVRNCSKLHKLPDNLRSLQHCLKILDLAGCNLMEGAIPNDLWCLSSLESLDVSENHIRCIPDGIIQLSNLMELHMNHCPMLEEIPELPSSLRVINAHGCPCLETLLSDPTHLFWSYLLNCFKSYTEYFGYNRDLYFPRIQITIPGSSGIPEWIRDKSTGCEVRIELPENWYKDDSFLGFALFFHYLPLDNDDNDDNDYGYESSISFADQPEETLPLRLLPNNCRTYDIGGLLDREVNEIYKEVGTSDPALYVFYFPEIAIPEKYRSRQWNNFKACLNYSFQCGNNRAFKVKSCGIQLIYAKAQDHHQKRSRHHPTEDHPHHKRSRHA</sequence>
<dbReference type="PROSITE" id="PS50104">
    <property type="entry name" value="TIR"/>
    <property type="match status" value="1"/>
</dbReference>
<name>A0AA39DAI9_VITRO</name>
<gene>
    <name evidence="15" type="ORF">PVL29_025046</name>
</gene>
<keyword evidence="5" id="KW-0433">Leucine-rich repeat</keyword>
<evidence type="ECO:0000313" key="16">
    <source>
        <dbReference type="Proteomes" id="UP001168098"/>
    </source>
</evidence>
<feature type="domain" description="TIR" evidence="14">
    <location>
        <begin position="19"/>
        <end position="180"/>
    </location>
</feature>
<dbReference type="InterPro" id="IPR044974">
    <property type="entry name" value="Disease_R_plants"/>
</dbReference>
<dbReference type="SMART" id="SM00369">
    <property type="entry name" value="LRR_TYP"/>
    <property type="match status" value="10"/>
</dbReference>
<dbReference type="InterPro" id="IPR045344">
    <property type="entry name" value="C-JID"/>
</dbReference>
<dbReference type="InterPro" id="IPR027417">
    <property type="entry name" value="P-loop_NTPase"/>
</dbReference>
<dbReference type="FunFam" id="1.10.8.430:FF:000002">
    <property type="entry name" value="Disease resistance protein (TIR-NBS-LRR class)"/>
    <property type="match status" value="1"/>
</dbReference>
<evidence type="ECO:0000256" key="5">
    <source>
        <dbReference type="ARBA" id="ARBA00022614"/>
    </source>
</evidence>
<dbReference type="GO" id="GO:0043531">
    <property type="term" value="F:ADP binding"/>
    <property type="evidence" value="ECO:0007669"/>
    <property type="project" value="InterPro"/>
</dbReference>
<comment type="catalytic activity">
    <reaction evidence="11">
        <text>NAD(+) + H2O = ADP-D-ribose + nicotinamide + H(+)</text>
        <dbReference type="Rhea" id="RHEA:16301"/>
        <dbReference type="ChEBI" id="CHEBI:15377"/>
        <dbReference type="ChEBI" id="CHEBI:15378"/>
        <dbReference type="ChEBI" id="CHEBI:17154"/>
        <dbReference type="ChEBI" id="CHEBI:57540"/>
        <dbReference type="ChEBI" id="CHEBI:57967"/>
        <dbReference type="EC" id="3.2.2.6"/>
    </reaction>
    <physiologicalReaction direction="left-to-right" evidence="11">
        <dbReference type="Rhea" id="RHEA:16302"/>
    </physiologicalReaction>
</comment>
<dbReference type="SMART" id="SM00255">
    <property type="entry name" value="TIR"/>
    <property type="match status" value="1"/>
</dbReference>
<dbReference type="Proteomes" id="UP001168098">
    <property type="component" value="Unassembled WGS sequence"/>
</dbReference>
<keyword evidence="16" id="KW-1185">Reference proteome</keyword>
<dbReference type="InterPro" id="IPR000157">
    <property type="entry name" value="TIR_dom"/>
</dbReference>
<keyword evidence="6" id="KW-0677">Repeat</keyword>
<dbReference type="Pfam" id="PF23598">
    <property type="entry name" value="LRR_14"/>
    <property type="match status" value="2"/>
</dbReference>
<evidence type="ECO:0000256" key="8">
    <source>
        <dbReference type="ARBA" id="ARBA00022821"/>
    </source>
</evidence>
<dbReference type="Pfam" id="PF20160">
    <property type="entry name" value="C-JID"/>
    <property type="match status" value="1"/>
</dbReference>
<dbReference type="Pfam" id="PF23282">
    <property type="entry name" value="WHD_ROQ1"/>
    <property type="match status" value="1"/>
</dbReference>
<dbReference type="GO" id="GO:0005634">
    <property type="term" value="C:nucleus"/>
    <property type="evidence" value="ECO:0007669"/>
    <property type="project" value="UniProtKB-SubCell"/>
</dbReference>
<dbReference type="InterPro" id="IPR032675">
    <property type="entry name" value="LRR_dom_sf"/>
</dbReference>
<dbReference type="Pfam" id="PF00931">
    <property type="entry name" value="NB-ARC"/>
    <property type="match status" value="1"/>
</dbReference>
<dbReference type="GO" id="GO:0043068">
    <property type="term" value="P:positive regulation of programmed cell death"/>
    <property type="evidence" value="ECO:0007669"/>
    <property type="project" value="UniProtKB-ARBA"/>
</dbReference>
<evidence type="ECO:0000259" key="14">
    <source>
        <dbReference type="PROSITE" id="PS50104"/>
    </source>
</evidence>
<dbReference type="InterPro" id="IPR003591">
    <property type="entry name" value="Leu-rich_rpt_typical-subtyp"/>
</dbReference>
<dbReference type="InterPro" id="IPR001611">
    <property type="entry name" value="Leu-rich_rpt"/>
</dbReference>